<evidence type="ECO:0000313" key="3">
    <source>
        <dbReference type="Proteomes" id="UP000600565"/>
    </source>
</evidence>
<organism evidence="2 3">
    <name type="scientific">Solibacillus merdavium</name>
    <dbReference type="NCBI Taxonomy" id="2762218"/>
    <lineage>
        <taxon>Bacteria</taxon>
        <taxon>Bacillati</taxon>
        <taxon>Bacillota</taxon>
        <taxon>Bacilli</taxon>
        <taxon>Bacillales</taxon>
        <taxon>Caryophanaceae</taxon>
        <taxon>Solibacillus</taxon>
    </lineage>
</organism>
<dbReference type="EMBL" id="JACSPW010000005">
    <property type="protein sequence ID" value="MBD8032809.1"/>
    <property type="molecule type" value="Genomic_DNA"/>
</dbReference>
<keyword evidence="1" id="KW-0812">Transmembrane</keyword>
<accession>A0ABR8XLJ1</accession>
<gene>
    <name evidence="2" type="ORF">H9632_06995</name>
</gene>
<dbReference type="Proteomes" id="UP000600565">
    <property type="component" value="Unassembled WGS sequence"/>
</dbReference>
<evidence type="ECO:0000256" key="1">
    <source>
        <dbReference type="SAM" id="Phobius"/>
    </source>
</evidence>
<name>A0ABR8XLJ1_9BACL</name>
<comment type="caution">
    <text evidence="2">The sequence shown here is derived from an EMBL/GenBank/DDBJ whole genome shotgun (WGS) entry which is preliminary data.</text>
</comment>
<dbReference type="RefSeq" id="WP_191703397.1">
    <property type="nucleotide sequence ID" value="NZ_JACSPW010000005.1"/>
</dbReference>
<keyword evidence="1" id="KW-1133">Transmembrane helix</keyword>
<feature type="transmembrane region" description="Helical" evidence="1">
    <location>
        <begin position="225"/>
        <end position="252"/>
    </location>
</feature>
<keyword evidence="1" id="KW-0472">Membrane</keyword>
<keyword evidence="3" id="KW-1185">Reference proteome</keyword>
<feature type="transmembrane region" description="Helical" evidence="1">
    <location>
        <begin position="187"/>
        <end position="204"/>
    </location>
</feature>
<sequence>MWSYFKFEFKQFFSNIKNLAIYFLLTFATLYYVFQIVPNYDPIESVSENEIEARYLTRQEFLDGIEGQDLNGAHPSLLYAIDVFKAINPIDKGRLDALEEGDLTKYAELTRDWYYITNATTYRNELFSYNPKYFINNKGYADEDAFYAYLEQAARYDAYSKADFDLTIDAFEQRTAFQTLERLLKEILPIILFVCVLLLAVDIVTKDRRHSSIIKGIPINDWRKLLVKMIVVFIGSCALLVPLGLGFLVIGFQNSFGHLHLPSPEYAAHLEYLKDGKFEMMTLSQFLSKSAILLFVWIIVIISGAVLLSLIFRQEMVNLFAGLLLIFGENIYFSRKVGNFWDVQNFPTSYIQVGQIISKQRNFYYLNNYLDWGLALQLLVTIVVVIIISMFFITTNKRYKLIK</sequence>
<protein>
    <submittedName>
        <fullName evidence="2">ABC transporter permease</fullName>
    </submittedName>
</protein>
<feature type="transmembrane region" description="Helical" evidence="1">
    <location>
        <begin position="317"/>
        <end position="333"/>
    </location>
</feature>
<evidence type="ECO:0000313" key="2">
    <source>
        <dbReference type="EMBL" id="MBD8032809.1"/>
    </source>
</evidence>
<feature type="transmembrane region" description="Helical" evidence="1">
    <location>
        <begin position="372"/>
        <end position="393"/>
    </location>
</feature>
<feature type="transmembrane region" description="Helical" evidence="1">
    <location>
        <begin position="12"/>
        <end position="34"/>
    </location>
</feature>
<feature type="transmembrane region" description="Helical" evidence="1">
    <location>
        <begin position="290"/>
        <end position="310"/>
    </location>
</feature>
<proteinExistence type="predicted"/>
<reference evidence="2 3" key="1">
    <citation type="submission" date="2020-08" db="EMBL/GenBank/DDBJ databases">
        <title>A Genomic Blueprint of the Chicken Gut Microbiome.</title>
        <authorList>
            <person name="Gilroy R."/>
            <person name="Ravi A."/>
            <person name="Getino M."/>
            <person name="Pursley I."/>
            <person name="Horton D.L."/>
            <person name="Alikhan N.-F."/>
            <person name="Baker D."/>
            <person name="Gharbi K."/>
            <person name="Hall N."/>
            <person name="Watson M."/>
            <person name="Adriaenssens E.M."/>
            <person name="Foster-Nyarko E."/>
            <person name="Jarju S."/>
            <person name="Secka A."/>
            <person name="Antonio M."/>
            <person name="Oren A."/>
            <person name="Chaudhuri R."/>
            <person name="La Ragione R.M."/>
            <person name="Hildebrand F."/>
            <person name="Pallen M.J."/>
        </authorList>
    </citation>
    <scope>NUCLEOTIDE SEQUENCE [LARGE SCALE GENOMIC DNA]</scope>
    <source>
        <strain evidence="2 3">Sa1YVA6</strain>
    </source>
</reference>